<dbReference type="InterPro" id="IPR037124">
    <property type="entry name" value="Chaperonin_GroES_sf"/>
</dbReference>
<evidence type="ECO:0000313" key="4">
    <source>
        <dbReference type="EMBL" id="OGH87667.1"/>
    </source>
</evidence>
<comment type="similarity">
    <text evidence="1 3">Belongs to the GroES chaperonin family.</text>
</comment>
<dbReference type="AlphaFoldDB" id="A0A1F6NUR2"/>
<dbReference type="PANTHER" id="PTHR10772">
    <property type="entry name" value="10 KDA HEAT SHOCK PROTEIN"/>
    <property type="match status" value="1"/>
</dbReference>
<dbReference type="InterPro" id="IPR020818">
    <property type="entry name" value="Chaperonin_GroES"/>
</dbReference>
<accession>A0A1F6NUR2</accession>
<dbReference type="GO" id="GO:0046872">
    <property type="term" value="F:metal ion binding"/>
    <property type="evidence" value="ECO:0007669"/>
    <property type="project" value="TreeGrafter"/>
</dbReference>
<dbReference type="Gene3D" id="2.30.33.40">
    <property type="entry name" value="GroES chaperonin"/>
    <property type="match status" value="1"/>
</dbReference>
<comment type="subunit">
    <text evidence="3">Heptamer of 7 subunits arranged in a ring.</text>
</comment>
<dbReference type="GO" id="GO:0005524">
    <property type="term" value="F:ATP binding"/>
    <property type="evidence" value="ECO:0007669"/>
    <property type="project" value="InterPro"/>
</dbReference>
<dbReference type="InterPro" id="IPR018369">
    <property type="entry name" value="Chaprnonin_Cpn10_CS"/>
</dbReference>
<evidence type="ECO:0000256" key="3">
    <source>
        <dbReference type="RuleBase" id="RU000535"/>
    </source>
</evidence>
<organism evidence="4 5">
    <name type="scientific">Candidatus Magasanikbacteria bacterium RIFOXYC2_FULL_42_28</name>
    <dbReference type="NCBI Taxonomy" id="1798704"/>
    <lineage>
        <taxon>Bacteria</taxon>
        <taxon>Candidatus Magasanikiibacteriota</taxon>
    </lineage>
</organism>
<evidence type="ECO:0000256" key="1">
    <source>
        <dbReference type="ARBA" id="ARBA00006975"/>
    </source>
</evidence>
<dbReference type="GO" id="GO:0044183">
    <property type="term" value="F:protein folding chaperone"/>
    <property type="evidence" value="ECO:0007669"/>
    <property type="project" value="InterPro"/>
</dbReference>
<proteinExistence type="inferred from homology"/>
<sequence length="101" mass="10789">MNIKPLGDRILVKPKKEEEVTASGIVLPDTVDKEKKAEGEIVAVGNGPAIVALGLKVGAKVLYKKWGGEEIKVGRGSDEVEYKILYVGAVEDKSDVVAIVE</sequence>
<dbReference type="STRING" id="1798704.A3J93_03560"/>
<reference evidence="4 5" key="1">
    <citation type="journal article" date="2016" name="Nat. Commun.">
        <title>Thousands of microbial genomes shed light on interconnected biogeochemical processes in an aquifer system.</title>
        <authorList>
            <person name="Anantharaman K."/>
            <person name="Brown C.T."/>
            <person name="Hug L.A."/>
            <person name="Sharon I."/>
            <person name="Castelle C.J."/>
            <person name="Probst A.J."/>
            <person name="Thomas B.C."/>
            <person name="Singh A."/>
            <person name="Wilkins M.J."/>
            <person name="Karaoz U."/>
            <person name="Brodie E.L."/>
            <person name="Williams K.H."/>
            <person name="Hubbard S.S."/>
            <person name="Banfield J.F."/>
        </authorList>
    </citation>
    <scope>NUCLEOTIDE SEQUENCE [LARGE SCALE GENOMIC DNA]</scope>
</reference>
<gene>
    <name evidence="4" type="ORF">A3J93_03560</name>
</gene>
<dbReference type="GO" id="GO:0051082">
    <property type="term" value="F:unfolded protein binding"/>
    <property type="evidence" value="ECO:0007669"/>
    <property type="project" value="TreeGrafter"/>
</dbReference>
<dbReference type="SMART" id="SM00883">
    <property type="entry name" value="Cpn10"/>
    <property type="match status" value="1"/>
</dbReference>
<keyword evidence="2 3" id="KW-0143">Chaperone</keyword>
<dbReference type="InterPro" id="IPR011032">
    <property type="entry name" value="GroES-like_sf"/>
</dbReference>
<dbReference type="FunFam" id="2.30.33.40:FF:000001">
    <property type="entry name" value="10 kDa chaperonin"/>
    <property type="match status" value="1"/>
</dbReference>
<dbReference type="GO" id="GO:0051087">
    <property type="term" value="F:protein-folding chaperone binding"/>
    <property type="evidence" value="ECO:0007669"/>
    <property type="project" value="TreeGrafter"/>
</dbReference>
<dbReference type="PRINTS" id="PR00297">
    <property type="entry name" value="CHAPERONIN10"/>
</dbReference>
<comment type="function">
    <text evidence="3">Together with the chaperonin GroEL, plays an essential role in assisting protein folding. The GroEL-GroES system forms a nano-cage that allows encapsulation of the non-native substrate proteins and provides a physical environment optimized to promote and accelerate protein folding. GroES binds to the apical surface of the GroEL ring, thereby capping the opening of the GroEL channel.</text>
</comment>
<dbReference type="CDD" id="cd00320">
    <property type="entry name" value="cpn10"/>
    <property type="match status" value="1"/>
</dbReference>
<evidence type="ECO:0000313" key="5">
    <source>
        <dbReference type="Proteomes" id="UP000177907"/>
    </source>
</evidence>
<evidence type="ECO:0000256" key="2">
    <source>
        <dbReference type="ARBA" id="ARBA00023186"/>
    </source>
</evidence>
<dbReference type="SUPFAM" id="SSF50129">
    <property type="entry name" value="GroES-like"/>
    <property type="match status" value="1"/>
</dbReference>
<dbReference type="PROSITE" id="PS00681">
    <property type="entry name" value="CHAPERONINS_CPN10"/>
    <property type="match status" value="1"/>
</dbReference>
<comment type="caution">
    <text evidence="4">The sequence shown here is derived from an EMBL/GenBank/DDBJ whole genome shotgun (WGS) entry which is preliminary data.</text>
</comment>
<dbReference type="Proteomes" id="UP000177907">
    <property type="component" value="Unassembled WGS sequence"/>
</dbReference>
<dbReference type="Pfam" id="PF00166">
    <property type="entry name" value="Cpn10"/>
    <property type="match status" value="1"/>
</dbReference>
<dbReference type="EMBL" id="MFQZ01000010">
    <property type="protein sequence ID" value="OGH87667.1"/>
    <property type="molecule type" value="Genomic_DNA"/>
</dbReference>
<protein>
    <recommendedName>
        <fullName evidence="3">10 kDa chaperonin</fullName>
    </recommendedName>
</protein>
<dbReference type="PANTHER" id="PTHR10772:SF63">
    <property type="entry name" value="20 KDA CHAPERONIN, CHLOROPLASTIC"/>
    <property type="match status" value="1"/>
</dbReference>
<name>A0A1F6NUR2_9BACT</name>